<name>A0ACB7UN54_DIOAL</name>
<organism evidence="1 2">
    <name type="scientific">Dioscorea alata</name>
    <name type="common">Purple yam</name>
    <dbReference type="NCBI Taxonomy" id="55571"/>
    <lineage>
        <taxon>Eukaryota</taxon>
        <taxon>Viridiplantae</taxon>
        <taxon>Streptophyta</taxon>
        <taxon>Embryophyta</taxon>
        <taxon>Tracheophyta</taxon>
        <taxon>Spermatophyta</taxon>
        <taxon>Magnoliopsida</taxon>
        <taxon>Liliopsida</taxon>
        <taxon>Dioscoreales</taxon>
        <taxon>Dioscoreaceae</taxon>
        <taxon>Dioscorea</taxon>
    </lineage>
</organism>
<evidence type="ECO:0000313" key="2">
    <source>
        <dbReference type="Proteomes" id="UP000827976"/>
    </source>
</evidence>
<accession>A0ACB7UN54</accession>
<keyword evidence="2" id="KW-1185">Reference proteome</keyword>
<comment type="caution">
    <text evidence="1">The sequence shown here is derived from an EMBL/GenBank/DDBJ whole genome shotgun (WGS) entry which is preliminary data.</text>
</comment>
<sequence length="1777" mass="197327">MKLWGVITEVNSKDLVVSLPGGLRGFVRSEEVADIVLNNGSQGAESNLPFRKFHVGQLVPGIVLQVDDDKRDGKGNKRILLSLRLSLLYKGLTLEAVQDGMVLTAQVKSIEDHGYILHFGVFSFSGFLPRSCLDGGKATVGQLIQGVVKSIDKARAVVHLDSDPDLVSKSVIKDLKGLSIDQLVPGMMVNARVHSTLENGIMLSFLTYFTGTVDVFHLQDYFPSSSWKDDYKHNKKVTARILFIDPTTRAVGLTLNSDLVLNKPPPCFVKTGDIYEQSRIVRVDKGIGLHLEIPSSPKPFPAYVHMMDFADEGVSKVGKTFKEGGHVRVRILGMRHLEGIAMGTLKASAFEGSVFTHSDVKPGMLVKAKVLVVENFGAIVQFSSGVKALCPLPHMSEFDIVKPDKKFKVGAELLFRVLGCKSKRITVTHKKSLVKSKLSVLSSYADATEGLIAHGWITKIEKHGCFVRFYNGVHGFAHRSELRLDPGSEPDAVYHVGQVVKCRVISSVPASRKINLSFFISPKRTSEDDICKLGSLVSGVVERLTSGAVVVHVHSHLKGTIANEHLADHQAQATILKSLLRPGYEFGQLLVLDNEGNDLILSAKYSLIKSAPDIPSDISQVHPSSVVHGYICNLIETGCFVRFLGRLTGFSPKIKATDKQIDNLSDAFYLGQSVRTSVLNVESEAGRIKLSLKQSTCFSTDVSLIKGYFLLEEKIAAMQALDAKNFNLNWVSDFRIGSVVEGEIQEIKEFGVVLSFKDHGDVVGFIAQHQLGGYDIETGSVVRACILDIAKSDGLIDLSLKPELVSSAIDGGSKTLSSKKKRRRADTRVLGLNDTANAVVEIVKENYLVLSLPDYNNVIGYVFIADYNTQKLKPKQFVNGQSVSVTVGELANNDCSGRLLLLLNSQNEGAGASSSKRSKSSFRVGSVIEGEIVDIKPFEIVLKFGNECRGRVHITEVDDDRRVDNPLSKFRIGELLKAQIVSNTRLLGKSGKTCHWELSARPSLLAGTKEGTQAQIAEDLEYSVGGSVRGYVVKVDSEWVWITVSRNMMARLFILDSSCEPTELNDFQKRYSVGQAVEARILSVDKAKKLLRLTLRQSLFAYNQVFNHQSCEDGEENKLSDVNGTECIFQGDIVGGRIKKVLPAVGGLLVQIGQHLHGKVHYTELADMWMLHPLSGYQEGQFVKCKVLEISRSSGGPVHVDLSLRASLLAHESNIPPAPMDSCNKRFEKFDDLQPDMEVQGYVKNVIAKGCFLMLSRVIDARILLSNLSDGFVVNPAAEFPIGKLVCGKVLSVDASSKRVDVTLRTETLTKKSKIDAAVFSKLHVGDVISGQIRRIETYGLFITILPTNVVGLCHISEFSDDHVDNIDTYYKAGDKVVAKILKVDEEKQRVSLGMKKSYLGGDRDIDMPSIHDEETVHDEEAIGGKTPNGHPPVDLLENGYPVILETAQTRALVLPLQVSLDDSEAWENDEALRRTVANAVDVVSKKNDKRMKKKAKEEREMEIAASEKRYLEKDTPKTVDEFEKLVRSSPNSSFVWIKYMAFMLSLADVQKAREIAERALRTINIRDEGEKLNVWIAYFNLENEYGNPPEESVKKTFQRALQYCDPKKLHLALLGMYERTAQPKLANELLEKMVKKFKNSCKVWIHYVQCLLKQQNDGVQSIVNRALLSLPRNKHIKFITQTAILEFKCGLPDRGRSLFEGVLREYPKRTDLWSVYLDQEIRLGDSEVIRSLFERATSLNLPPKRMKTLFKKYLEYEMAHGDDERIEHVKRKALEA</sequence>
<dbReference type="Proteomes" id="UP000827976">
    <property type="component" value="Chromosome 15"/>
</dbReference>
<dbReference type="EMBL" id="CM037025">
    <property type="protein sequence ID" value="KAH7661831.1"/>
    <property type="molecule type" value="Genomic_DNA"/>
</dbReference>
<protein>
    <submittedName>
        <fullName evidence="1">rRNA biogenesis protein RRP5 protein</fullName>
    </submittedName>
</protein>
<reference evidence="2" key="1">
    <citation type="journal article" date="2022" name="Nat. Commun.">
        <title>Chromosome evolution and the genetic basis of agronomically important traits in greater yam.</title>
        <authorList>
            <person name="Bredeson J.V."/>
            <person name="Lyons J.B."/>
            <person name="Oniyinde I.O."/>
            <person name="Okereke N.R."/>
            <person name="Kolade O."/>
            <person name="Nnabue I."/>
            <person name="Nwadili C.O."/>
            <person name="Hribova E."/>
            <person name="Parker M."/>
            <person name="Nwogha J."/>
            <person name="Shu S."/>
            <person name="Carlson J."/>
            <person name="Kariba R."/>
            <person name="Muthemba S."/>
            <person name="Knop K."/>
            <person name="Barton G.J."/>
            <person name="Sherwood A.V."/>
            <person name="Lopez-Montes A."/>
            <person name="Asiedu R."/>
            <person name="Jamnadass R."/>
            <person name="Muchugi A."/>
            <person name="Goodstein D."/>
            <person name="Egesi C.N."/>
            <person name="Featherston J."/>
            <person name="Asfaw A."/>
            <person name="Simpson G.G."/>
            <person name="Dolezel J."/>
            <person name="Hendre P.S."/>
            <person name="Van Deynze A."/>
            <person name="Kumar P.L."/>
            <person name="Obidiegwu J.E."/>
            <person name="Bhattacharjee R."/>
            <person name="Rokhsar D.S."/>
        </authorList>
    </citation>
    <scope>NUCLEOTIDE SEQUENCE [LARGE SCALE GENOMIC DNA]</scope>
    <source>
        <strain evidence="2">cv. TDa95/00328</strain>
    </source>
</reference>
<evidence type="ECO:0000313" key="1">
    <source>
        <dbReference type="EMBL" id="KAH7661831.1"/>
    </source>
</evidence>
<gene>
    <name evidence="1" type="ORF">IHE45_15G090400</name>
</gene>
<proteinExistence type="predicted"/>